<keyword evidence="4" id="KW-1185">Reference proteome</keyword>
<reference evidence="1" key="1">
    <citation type="journal article" date="2023" name="G3 (Bethesda)">
        <title>Whole genome assembly and annotation of the endangered Caribbean coral Acropora cervicornis.</title>
        <authorList>
            <person name="Selwyn J.D."/>
            <person name="Vollmer S.V."/>
        </authorList>
    </citation>
    <scope>NUCLEOTIDE SEQUENCE</scope>
    <source>
        <strain evidence="1">K2</strain>
    </source>
</reference>
<evidence type="ECO:0000313" key="1">
    <source>
        <dbReference type="EMBL" id="KAK2567405.1"/>
    </source>
</evidence>
<protein>
    <submittedName>
        <fullName evidence="1">Uncharacterized protein</fullName>
    </submittedName>
</protein>
<accession>A0AAD9QU34</accession>
<reference evidence="1" key="2">
    <citation type="journal article" date="2023" name="Science">
        <title>Genomic signatures of disease resistance in endangered staghorn corals.</title>
        <authorList>
            <person name="Vollmer S.V."/>
            <person name="Selwyn J.D."/>
            <person name="Despard B.A."/>
            <person name="Roesel C.L."/>
        </authorList>
    </citation>
    <scope>NUCLEOTIDE SEQUENCE</scope>
    <source>
        <strain evidence="1">K2</strain>
    </source>
</reference>
<name>A0AAD9QU34_ACRCE</name>
<dbReference type="AlphaFoldDB" id="A0AAD9QU34"/>
<evidence type="ECO:0000313" key="4">
    <source>
        <dbReference type="Proteomes" id="UP001249851"/>
    </source>
</evidence>
<organism evidence="1 4">
    <name type="scientific">Acropora cervicornis</name>
    <name type="common">Staghorn coral</name>
    <dbReference type="NCBI Taxonomy" id="6130"/>
    <lineage>
        <taxon>Eukaryota</taxon>
        <taxon>Metazoa</taxon>
        <taxon>Cnidaria</taxon>
        <taxon>Anthozoa</taxon>
        <taxon>Hexacorallia</taxon>
        <taxon>Scleractinia</taxon>
        <taxon>Astrocoeniina</taxon>
        <taxon>Acroporidae</taxon>
        <taxon>Acropora</taxon>
    </lineage>
</organism>
<dbReference type="EMBL" id="JARQWQ010000014">
    <property type="protein sequence ID" value="KAK2567408.1"/>
    <property type="molecule type" value="Genomic_DNA"/>
</dbReference>
<dbReference type="Proteomes" id="UP001249851">
    <property type="component" value="Unassembled WGS sequence"/>
</dbReference>
<dbReference type="EMBL" id="JARQWQ010000014">
    <property type="protein sequence ID" value="KAK2567412.1"/>
    <property type="molecule type" value="Genomic_DNA"/>
</dbReference>
<evidence type="ECO:0000313" key="3">
    <source>
        <dbReference type="EMBL" id="KAK2567412.1"/>
    </source>
</evidence>
<gene>
    <name evidence="1" type="ORF">P5673_008215</name>
    <name evidence="2" type="ORF">P5673_008218</name>
    <name evidence="3" type="ORF">P5673_008222</name>
</gene>
<sequence>MDGNRGKTVSQYHHDCERHPQAQVRNDHNQADLGQFHFLSHARCTEDGPKMRRVLSNIAGYSVKAVKNDAE</sequence>
<proteinExistence type="predicted"/>
<evidence type="ECO:0000313" key="2">
    <source>
        <dbReference type="EMBL" id="KAK2567408.1"/>
    </source>
</evidence>
<comment type="caution">
    <text evidence="1">The sequence shown here is derived from an EMBL/GenBank/DDBJ whole genome shotgun (WGS) entry which is preliminary data.</text>
</comment>
<dbReference type="EMBL" id="JARQWQ010000014">
    <property type="protein sequence ID" value="KAK2567405.1"/>
    <property type="molecule type" value="Genomic_DNA"/>
</dbReference>